<protein>
    <submittedName>
        <fullName evidence="1">Protein transparent testa 12</fullName>
    </submittedName>
</protein>
<evidence type="ECO:0000313" key="2">
    <source>
        <dbReference type="EMBL" id="GFQ08884.1"/>
    </source>
</evidence>
<proteinExistence type="predicted"/>
<keyword evidence="3" id="KW-1185">Reference proteome</keyword>
<reference evidence="1" key="1">
    <citation type="submission" date="2020-07" db="EMBL/GenBank/DDBJ databases">
        <title>Ethylene signaling mediates host invasion by parasitic plants.</title>
        <authorList>
            <person name="Yoshida S."/>
        </authorList>
    </citation>
    <scope>NUCLEOTIDE SEQUENCE</scope>
    <source>
        <strain evidence="1">Okayama</strain>
    </source>
</reference>
<dbReference type="EMBL" id="BMAC01010386">
    <property type="protein sequence ID" value="GFQ08884.1"/>
    <property type="molecule type" value="Genomic_DNA"/>
</dbReference>
<dbReference type="AlphaFoldDB" id="A0A830CWY4"/>
<sequence>RYRRLRFSLQERVEQALVLSGARHLDLYFPVLAQRHHPNLFRPCGNSGPRRLLHLELKHWRFIPRHHDGNGQGTRNPVRAGVRCWADENAGRVHVEILGYSSLNIYIFINVYVHIRGASVAAARAVGRYFSTLLEVRDVDDPSAVRLRDQLSNRQVLASSEQDDGHGLDFRCYGQSVVLI</sequence>
<evidence type="ECO:0000313" key="1">
    <source>
        <dbReference type="EMBL" id="GFQ03530.1"/>
    </source>
</evidence>
<name>A0A830CWY4_9LAMI</name>
<feature type="non-terminal residue" evidence="1">
    <location>
        <position position="180"/>
    </location>
</feature>
<organism evidence="1 3">
    <name type="scientific">Phtheirospermum japonicum</name>
    <dbReference type="NCBI Taxonomy" id="374723"/>
    <lineage>
        <taxon>Eukaryota</taxon>
        <taxon>Viridiplantae</taxon>
        <taxon>Streptophyta</taxon>
        <taxon>Embryophyta</taxon>
        <taxon>Tracheophyta</taxon>
        <taxon>Spermatophyta</taxon>
        <taxon>Magnoliopsida</taxon>
        <taxon>eudicotyledons</taxon>
        <taxon>Gunneridae</taxon>
        <taxon>Pentapetalae</taxon>
        <taxon>asterids</taxon>
        <taxon>lamiids</taxon>
        <taxon>Lamiales</taxon>
        <taxon>Orobanchaceae</taxon>
        <taxon>Orobanchaceae incertae sedis</taxon>
        <taxon>Phtheirospermum</taxon>
    </lineage>
</organism>
<dbReference type="Proteomes" id="UP000653305">
    <property type="component" value="Unassembled WGS sequence"/>
</dbReference>
<evidence type="ECO:0000313" key="3">
    <source>
        <dbReference type="Proteomes" id="UP000653305"/>
    </source>
</evidence>
<dbReference type="EMBL" id="BMAC01000841">
    <property type="protein sequence ID" value="GFQ03530.1"/>
    <property type="molecule type" value="Genomic_DNA"/>
</dbReference>
<dbReference type="OrthoDB" id="928707at2759"/>
<comment type="caution">
    <text evidence="1">The sequence shown here is derived from an EMBL/GenBank/DDBJ whole genome shotgun (WGS) entry which is preliminary data.</text>
</comment>
<gene>
    <name evidence="1" type="ORF">PHJA_002496800</name>
    <name evidence="2" type="ORF">PHJA_003032500</name>
</gene>
<accession>A0A830CWY4</accession>